<protein>
    <submittedName>
        <fullName evidence="2">Uncharacterized protein</fullName>
    </submittedName>
</protein>
<organism evidence="2">
    <name type="scientific">Brucella pituitosa</name>
    <dbReference type="NCBI Taxonomy" id="571256"/>
    <lineage>
        <taxon>Bacteria</taxon>
        <taxon>Pseudomonadati</taxon>
        <taxon>Pseudomonadota</taxon>
        <taxon>Alphaproteobacteria</taxon>
        <taxon>Hyphomicrobiales</taxon>
        <taxon>Brucellaceae</taxon>
        <taxon>Brucella/Ochrobactrum group</taxon>
        <taxon>Brucella</taxon>
    </lineage>
</organism>
<comment type="caution">
    <text evidence="2">The sequence shown here is derived from an EMBL/GenBank/DDBJ whole genome shotgun (WGS) entry which is preliminary data.</text>
</comment>
<feature type="transmembrane region" description="Helical" evidence="1">
    <location>
        <begin position="53"/>
        <end position="72"/>
    </location>
</feature>
<keyword evidence="1" id="KW-0812">Transmembrane</keyword>
<proteinExistence type="predicted"/>
<gene>
    <name evidence="2" type="ORF">F7Q93_21990</name>
</gene>
<name>A0A643EU02_9HYPH</name>
<dbReference type="EMBL" id="VZPE01000014">
    <property type="protein sequence ID" value="KAB0566116.1"/>
    <property type="molecule type" value="Genomic_DNA"/>
</dbReference>
<dbReference type="AlphaFoldDB" id="A0A643EU02"/>
<reference evidence="2" key="1">
    <citation type="submission" date="2019-09" db="EMBL/GenBank/DDBJ databases">
        <title>Draft genome sequences of 48 bacterial type strains from the CCUG.</title>
        <authorList>
            <person name="Tunovic T."/>
            <person name="Pineiro-Iglesias B."/>
            <person name="Unosson C."/>
            <person name="Inganas E."/>
            <person name="Ohlen M."/>
            <person name="Cardew S."/>
            <person name="Jensie-Markopoulos S."/>
            <person name="Salva-Serra F."/>
            <person name="Jaen-Luchoro D."/>
            <person name="Karlsson R."/>
            <person name="Svensson-Stadler L."/>
            <person name="Chun J."/>
            <person name="Moore E."/>
        </authorList>
    </citation>
    <scope>NUCLEOTIDE SEQUENCE</scope>
    <source>
        <strain evidence="2">CCUG 50899</strain>
    </source>
</reference>
<keyword evidence="1" id="KW-1133">Transmembrane helix</keyword>
<accession>A0A643EU02</accession>
<sequence length="175" mass="20206">MSETALSIKAIEVEHAWRYFEIHSKQRMTLFNYFVAIAGLIIASVGASAQANYLFVSGSLGILLILVSWIFWKLDQRMSFLVKNAEEKYCLIESSDLKSAMIFTEEPSKFYEVNKYKGYFGSQWTVGRSFRALFLLMAAVGIITAIFSVFRIFEFVPNDEFNELQIIHVRYVYIT</sequence>
<keyword evidence="1" id="KW-0472">Membrane</keyword>
<evidence type="ECO:0000313" key="2">
    <source>
        <dbReference type="EMBL" id="KAB0566116.1"/>
    </source>
</evidence>
<evidence type="ECO:0000256" key="1">
    <source>
        <dbReference type="SAM" id="Phobius"/>
    </source>
</evidence>
<dbReference type="RefSeq" id="WP_128094921.1">
    <property type="nucleotide sequence ID" value="NZ_JBHEEN010000016.1"/>
</dbReference>
<feature type="transmembrane region" description="Helical" evidence="1">
    <location>
        <begin position="132"/>
        <end position="153"/>
    </location>
</feature>
<feature type="transmembrane region" description="Helical" evidence="1">
    <location>
        <begin position="30"/>
        <end position="47"/>
    </location>
</feature>